<evidence type="ECO:0000313" key="1">
    <source>
        <dbReference type="EMBL" id="MDW3778298.1"/>
    </source>
</evidence>
<comment type="caution">
    <text evidence="1">The sequence shown here is derived from an EMBL/GenBank/DDBJ whole genome shotgun (WGS) entry which is preliminary data.</text>
</comment>
<dbReference type="EMBL" id="JAUEQX010000013">
    <property type="protein sequence ID" value="MDW3778298.1"/>
    <property type="molecule type" value="Genomic_DNA"/>
</dbReference>
<organism evidence="1 2">
    <name type="scientific">Kluyvera cryocrescens</name>
    <name type="common">Kluyvera citrophila</name>
    <dbReference type="NCBI Taxonomy" id="580"/>
    <lineage>
        <taxon>Bacteria</taxon>
        <taxon>Pseudomonadati</taxon>
        <taxon>Pseudomonadota</taxon>
        <taxon>Gammaproteobacteria</taxon>
        <taxon>Enterobacterales</taxon>
        <taxon>Enterobacteriaceae</taxon>
        <taxon>Kluyvera</taxon>
    </lineage>
</organism>
<dbReference type="Proteomes" id="UP001276300">
    <property type="component" value="Unassembled WGS sequence"/>
</dbReference>
<dbReference type="GeneID" id="99776332"/>
<accession>A0AAW9C8Q7</accession>
<reference evidence="1" key="1">
    <citation type="journal article" date="2023" name="J Glob Antimicrob Resist">
        <title>Emergence of NDM-1 and KPC-3 carbapenemases in Kluyvera cryocrescens: Investigating genetic heterogeneity and acquisition routes of blaNDM-1 in Enterobacterales species in Portugal.</title>
        <authorList>
            <person name="Loiodice M."/>
            <person name="Ribeiro M."/>
            <person name="Peixe L."/>
            <person name="Novais A."/>
        </authorList>
    </citation>
    <scope>NUCLEOTIDE SEQUENCE</scope>
    <source>
        <strain evidence="1">K629</strain>
    </source>
</reference>
<proteinExistence type="predicted"/>
<dbReference type="AlphaFoldDB" id="A0AAW9C8Q7"/>
<name>A0AAW9C8Q7_KLUCR</name>
<sequence>MNCPSRGLVEITLHVYGHVSELWNGHYEVGAGHRTHNEVDLVKFTNGDQFIHKPRSGEFLFRYAGKKALQHCHKLSEGPLTAKALPYHH</sequence>
<evidence type="ECO:0000313" key="2">
    <source>
        <dbReference type="Proteomes" id="UP001276300"/>
    </source>
</evidence>
<gene>
    <name evidence="1" type="ORF">QWU01_15935</name>
</gene>
<dbReference type="RefSeq" id="WP_233269637.1">
    <property type="nucleotide sequence ID" value="NZ_CALMQG010000074.1"/>
</dbReference>
<protein>
    <submittedName>
        <fullName evidence="1">Uncharacterized protein</fullName>
    </submittedName>
</protein>